<evidence type="ECO:0000256" key="1">
    <source>
        <dbReference type="ARBA" id="ARBA00022729"/>
    </source>
</evidence>
<dbReference type="Pfam" id="PF03767">
    <property type="entry name" value="Acid_phosphat_B"/>
    <property type="match status" value="1"/>
</dbReference>
<protein>
    <submittedName>
        <fullName evidence="3">5'-nucleotidase, lipoprotein e(P4) family</fullName>
    </submittedName>
</protein>
<reference evidence="3 4" key="1">
    <citation type="submission" date="2019-05" db="EMBL/GenBank/DDBJ databases">
        <title>Panacibacter sp. strain 17mud1-8 Genome sequencing and assembly.</title>
        <authorList>
            <person name="Chhetri G."/>
        </authorList>
    </citation>
    <scope>NUCLEOTIDE SEQUENCE [LARGE SCALE GENOMIC DNA]</scope>
    <source>
        <strain evidence="3 4">17mud1-8</strain>
    </source>
</reference>
<dbReference type="Proteomes" id="UP000305848">
    <property type="component" value="Unassembled WGS sequence"/>
</dbReference>
<dbReference type="PIRSF" id="PIRSF019271">
    <property type="entry name" value="Acid_Ptase_C"/>
    <property type="match status" value="1"/>
</dbReference>
<sequence length="273" mass="30488">MKKAIVIMMAFAVVQLLAGCAANKVQTAKMNVPDNRLLLTYGPLWGTLYQQKAAEYKALTIQAYNIAREKLDAYLQQQSNKPIAVITDIDETILDNSPNAVHDALLGKTYSDSSWIAWSKRVEADTVPGAPAFFKYAASKNVAVFYISNRLTQELTQTIANLQKYNMPYADAAHVLLKTTTSNKDERRASVTANYNVVLYFGDNLGDFTGVFDKQSTEIRDSLVHQHAAGFGNRFIVLPNPVYGEWVSALYHYRYADSMNVKADTMIKALTTY</sequence>
<dbReference type="PROSITE" id="PS51257">
    <property type="entry name" value="PROKAR_LIPOPROTEIN"/>
    <property type="match status" value="1"/>
</dbReference>
<dbReference type="SFLD" id="SFLDG01125">
    <property type="entry name" value="C1.1:_Acid_Phosphatase_Like"/>
    <property type="match status" value="1"/>
</dbReference>
<accession>A0A4U3L937</accession>
<name>A0A4U3L937_9BACT</name>
<dbReference type="EMBL" id="SZQL01000002">
    <property type="protein sequence ID" value="TKK70984.1"/>
    <property type="molecule type" value="Genomic_DNA"/>
</dbReference>
<dbReference type="InterPro" id="IPR006423">
    <property type="entry name" value="Lipo_e_P4"/>
</dbReference>
<evidence type="ECO:0000256" key="2">
    <source>
        <dbReference type="SAM" id="SignalP"/>
    </source>
</evidence>
<dbReference type="OrthoDB" id="395856at2"/>
<dbReference type="InterPro" id="IPR023214">
    <property type="entry name" value="HAD_sf"/>
</dbReference>
<dbReference type="GO" id="GO:0009279">
    <property type="term" value="C:cell outer membrane"/>
    <property type="evidence" value="ECO:0007669"/>
    <property type="project" value="InterPro"/>
</dbReference>
<comment type="caution">
    <text evidence="3">The sequence shown here is derived from an EMBL/GenBank/DDBJ whole genome shotgun (WGS) entry which is preliminary data.</text>
</comment>
<keyword evidence="4" id="KW-1185">Reference proteome</keyword>
<organism evidence="3 4">
    <name type="scientific">Ilyomonas limi</name>
    <dbReference type="NCBI Taxonomy" id="2575867"/>
    <lineage>
        <taxon>Bacteria</taxon>
        <taxon>Pseudomonadati</taxon>
        <taxon>Bacteroidota</taxon>
        <taxon>Chitinophagia</taxon>
        <taxon>Chitinophagales</taxon>
        <taxon>Chitinophagaceae</taxon>
        <taxon>Ilyomonas</taxon>
    </lineage>
</organism>
<dbReference type="PANTHER" id="PTHR31284">
    <property type="entry name" value="ACID PHOSPHATASE-LIKE PROTEIN"/>
    <property type="match status" value="1"/>
</dbReference>
<evidence type="ECO:0000313" key="4">
    <source>
        <dbReference type="Proteomes" id="UP000305848"/>
    </source>
</evidence>
<feature type="signal peptide" evidence="2">
    <location>
        <begin position="1"/>
        <end position="18"/>
    </location>
</feature>
<dbReference type="InterPro" id="IPR005519">
    <property type="entry name" value="Acid_phosphat_B-like"/>
</dbReference>
<keyword evidence="1 2" id="KW-0732">Signal</keyword>
<keyword evidence="3" id="KW-0449">Lipoprotein</keyword>
<evidence type="ECO:0000313" key="3">
    <source>
        <dbReference type="EMBL" id="TKK70984.1"/>
    </source>
</evidence>
<dbReference type="AlphaFoldDB" id="A0A4U3L937"/>
<dbReference type="RefSeq" id="WP_137260583.1">
    <property type="nucleotide sequence ID" value="NZ_SZQL01000002.1"/>
</dbReference>
<gene>
    <name evidence="3" type="ORF">FC093_04695</name>
</gene>
<dbReference type="SFLD" id="SFLDS00003">
    <property type="entry name" value="Haloacid_Dehalogenase"/>
    <property type="match status" value="1"/>
</dbReference>
<dbReference type="NCBIfam" id="TIGR01533">
    <property type="entry name" value="lipo_e_P4"/>
    <property type="match status" value="1"/>
</dbReference>
<dbReference type="SUPFAM" id="SSF56784">
    <property type="entry name" value="HAD-like"/>
    <property type="match status" value="1"/>
</dbReference>
<feature type="chain" id="PRO_5020654145" evidence="2">
    <location>
        <begin position="19"/>
        <end position="273"/>
    </location>
</feature>
<dbReference type="InterPro" id="IPR036412">
    <property type="entry name" value="HAD-like_sf"/>
</dbReference>
<dbReference type="PANTHER" id="PTHR31284:SF10">
    <property type="entry name" value="ACID PHOSPHATASE-LIKE PROTEIN"/>
    <property type="match status" value="1"/>
</dbReference>
<proteinExistence type="predicted"/>
<dbReference type="Gene3D" id="3.40.50.1000">
    <property type="entry name" value="HAD superfamily/HAD-like"/>
    <property type="match status" value="1"/>
</dbReference>